<dbReference type="PANTHER" id="PTHR46865:SF2">
    <property type="entry name" value="MONOOXYGENASE"/>
    <property type="match status" value="1"/>
</dbReference>
<dbReference type="InterPro" id="IPR051704">
    <property type="entry name" value="FAD_aromatic-hydroxylase"/>
</dbReference>
<dbReference type="OrthoDB" id="655030at2759"/>
<sequence length="426" mass="47567">MLTTSLNLTTSFTMRVLISGAGIAGSTLAWFLANTGSYVTIVEKSQSLLPHGQNVDLKGDAITIIRKMGLMEQLRQFNTTEEGTQFVDSKGQPFARFPVKEGYLNSFTSEFEILRGDLAMLLYEATKGHPNANYLFGTTVREVLSNDEAAAKVELSNGEVREFDLIVAADGQWSKLRKQCFHSADVHIVHLGMYSAYYTIPRIPSDNDWWNIFLGLESRTISLRPDPHGSIRAMFTRMPRNDAQENVWLAASKSGRLSQIELLKGEFADAGWQAQRLLDAIDQAPDFYFHVIEQIQMSRWSNGRVVCLGDTAYAPSPLTGMGTSLAMIGAYVLAGELSSLGEGESPAKALQTYETKLRPFVADSQKIPFFVPGIAHPEAAWTRWLYQSIGWALSKAAGFRWLANKFPDVESQHDNFRWPEYQKLDA</sequence>
<evidence type="ECO:0000313" key="7">
    <source>
        <dbReference type="EMBL" id="KAH6648799.1"/>
    </source>
</evidence>
<evidence type="ECO:0000259" key="6">
    <source>
        <dbReference type="Pfam" id="PF01494"/>
    </source>
</evidence>
<dbReference type="RefSeq" id="XP_045955306.1">
    <property type="nucleotide sequence ID" value="XM_046103529.1"/>
</dbReference>
<dbReference type="InterPro" id="IPR036188">
    <property type="entry name" value="FAD/NAD-bd_sf"/>
</dbReference>
<evidence type="ECO:0000256" key="2">
    <source>
        <dbReference type="ARBA" id="ARBA00022630"/>
    </source>
</evidence>
<protein>
    <recommendedName>
        <fullName evidence="6">FAD-binding domain-containing protein</fullName>
    </recommendedName>
</protein>
<keyword evidence="5" id="KW-0812">Transmembrane</keyword>
<accession>A0A9P8UF77</accession>
<keyword evidence="5" id="KW-1133">Transmembrane helix</keyword>
<organism evidence="7 8">
    <name type="scientific">Truncatella angustata</name>
    <dbReference type="NCBI Taxonomy" id="152316"/>
    <lineage>
        <taxon>Eukaryota</taxon>
        <taxon>Fungi</taxon>
        <taxon>Dikarya</taxon>
        <taxon>Ascomycota</taxon>
        <taxon>Pezizomycotina</taxon>
        <taxon>Sordariomycetes</taxon>
        <taxon>Xylariomycetidae</taxon>
        <taxon>Amphisphaeriales</taxon>
        <taxon>Sporocadaceae</taxon>
        <taxon>Truncatella</taxon>
    </lineage>
</organism>
<keyword evidence="4" id="KW-0560">Oxidoreductase</keyword>
<dbReference type="InterPro" id="IPR002938">
    <property type="entry name" value="FAD-bd"/>
</dbReference>
<keyword evidence="3" id="KW-0274">FAD</keyword>
<evidence type="ECO:0000313" key="8">
    <source>
        <dbReference type="Proteomes" id="UP000758603"/>
    </source>
</evidence>
<comment type="pathway">
    <text evidence="1">Secondary metabolite biosynthesis.</text>
</comment>
<keyword evidence="2" id="KW-0285">Flavoprotein</keyword>
<dbReference type="SUPFAM" id="SSF51905">
    <property type="entry name" value="FAD/NAD(P)-binding domain"/>
    <property type="match status" value="1"/>
</dbReference>
<reference evidence="7" key="1">
    <citation type="journal article" date="2021" name="Nat. Commun.">
        <title>Genetic determinants of endophytism in the Arabidopsis root mycobiome.</title>
        <authorList>
            <person name="Mesny F."/>
            <person name="Miyauchi S."/>
            <person name="Thiergart T."/>
            <person name="Pickel B."/>
            <person name="Atanasova L."/>
            <person name="Karlsson M."/>
            <person name="Huettel B."/>
            <person name="Barry K.W."/>
            <person name="Haridas S."/>
            <person name="Chen C."/>
            <person name="Bauer D."/>
            <person name="Andreopoulos W."/>
            <person name="Pangilinan J."/>
            <person name="LaButti K."/>
            <person name="Riley R."/>
            <person name="Lipzen A."/>
            <person name="Clum A."/>
            <person name="Drula E."/>
            <person name="Henrissat B."/>
            <person name="Kohler A."/>
            <person name="Grigoriev I.V."/>
            <person name="Martin F.M."/>
            <person name="Hacquard S."/>
        </authorList>
    </citation>
    <scope>NUCLEOTIDE SEQUENCE</scope>
    <source>
        <strain evidence="7">MPI-SDFR-AT-0073</strain>
    </source>
</reference>
<keyword evidence="5" id="KW-0472">Membrane</keyword>
<dbReference type="Gene3D" id="3.30.9.10">
    <property type="entry name" value="D-Amino Acid Oxidase, subunit A, domain 2"/>
    <property type="match status" value="1"/>
</dbReference>
<dbReference type="GO" id="GO:0016491">
    <property type="term" value="F:oxidoreductase activity"/>
    <property type="evidence" value="ECO:0007669"/>
    <property type="project" value="UniProtKB-KW"/>
</dbReference>
<evidence type="ECO:0000256" key="1">
    <source>
        <dbReference type="ARBA" id="ARBA00005179"/>
    </source>
</evidence>
<comment type="caution">
    <text evidence="7">The sequence shown here is derived from an EMBL/GenBank/DDBJ whole genome shotgun (WGS) entry which is preliminary data.</text>
</comment>
<dbReference type="EMBL" id="JAGPXC010000007">
    <property type="protein sequence ID" value="KAH6648799.1"/>
    <property type="molecule type" value="Genomic_DNA"/>
</dbReference>
<dbReference type="Gene3D" id="3.50.50.60">
    <property type="entry name" value="FAD/NAD(P)-binding domain"/>
    <property type="match status" value="1"/>
</dbReference>
<dbReference type="AlphaFoldDB" id="A0A9P8UF77"/>
<evidence type="ECO:0000256" key="3">
    <source>
        <dbReference type="ARBA" id="ARBA00022827"/>
    </source>
</evidence>
<dbReference type="PANTHER" id="PTHR46865">
    <property type="entry name" value="OXIDOREDUCTASE-RELATED"/>
    <property type="match status" value="1"/>
</dbReference>
<proteinExistence type="predicted"/>
<dbReference type="Pfam" id="PF01494">
    <property type="entry name" value="FAD_binding_3"/>
    <property type="match status" value="1"/>
</dbReference>
<dbReference type="GeneID" id="70132421"/>
<name>A0A9P8UF77_9PEZI</name>
<dbReference type="Proteomes" id="UP000758603">
    <property type="component" value="Unassembled WGS sequence"/>
</dbReference>
<feature type="transmembrane region" description="Helical" evidence="5">
    <location>
        <begin position="12"/>
        <end position="33"/>
    </location>
</feature>
<keyword evidence="8" id="KW-1185">Reference proteome</keyword>
<gene>
    <name evidence="7" type="ORF">BKA67DRAFT_575842</name>
</gene>
<dbReference type="PRINTS" id="PR00420">
    <property type="entry name" value="RNGMNOXGNASE"/>
</dbReference>
<feature type="domain" description="FAD-binding" evidence="6">
    <location>
        <begin position="14"/>
        <end position="362"/>
    </location>
</feature>
<evidence type="ECO:0000256" key="4">
    <source>
        <dbReference type="ARBA" id="ARBA00023002"/>
    </source>
</evidence>
<evidence type="ECO:0000256" key="5">
    <source>
        <dbReference type="SAM" id="Phobius"/>
    </source>
</evidence>
<dbReference type="GO" id="GO:0071949">
    <property type="term" value="F:FAD binding"/>
    <property type="evidence" value="ECO:0007669"/>
    <property type="project" value="InterPro"/>
</dbReference>